<sequence>MRFGNQKSRSETLITGSPIVSRLYGLFGRRFGSPVNVFGLDIGLNTIKICQVFRQGNKIKPLSAGMFTAGIVASPLPGLLSEAETDLISLAGIIKKLHSDTKVSTKKGVLGIPEAQIFSRVIEMPKMKEEELAEALPWEAEQMIPLPLTEVNLDWQVLGEVAGEGGIPKIKVFLIAAPIIVIQKYQKVMELAGLELAAIETNLLASSRALLPPNCAPTMIVDMGSSSTEIGIVDKGMLVFTRSIPTAGEALTRAISTSLSMEIAQAEQYKIAYGLEDSPLEGKIRKVLLPVMEVIAGEIKKVHLYWNDNEKEPIKNVVLSGGTANLPGTTALLTQALGIEVQIGNPLAALEMDEKLRAGLVNKSGLLTVAVGLSEKEV</sequence>
<dbReference type="Gene3D" id="3.30.1490.300">
    <property type="match status" value="1"/>
</dbReference>
<reference evidence="2" key="1">
    <citation type="submission" date="2017-09" db="EMBL/GenBank/DDBJ databases">
        <title>Depth-based differentiation of microbial function through sediment-hosted aquifers and enrichment of novel symbionts in the deep terrestrial subsurface.</title>
        <authorList>
            <person name="Probst A.J."/>
            <person name="Ladd B."/>
            <person name="Jarett J.K."/>
            <person name="Geller-Mcgrath D.E."/>
            <person name="Sieber C.M.K."/>
            <person name="Emerson J.B."/>
            <person name="Anantharaman K."/>
            <person name="Thomas B.C."/>
            <person name="Malmstrom R."/>
            <person name="Stieglmeier M."/>
            <person name="Klingl A."/>
            <person name="Woyke T."/>
            <person name="Ryan C.M."/>
            <person name="Banfield J.F."/>
        </authorList>
    </citation>
    <scope>NUCLEOTIDE SEQUENCE [LARGE SCALE GENOMIC DNA]</scope>
</reference>
<dbReference type="Gene3D" id="3.30.420.40">
    <property type="match status" value="2"/>
</dbReference>
<proteinExistence type="predicted"/>
<dbReference type="PANTHER" id="PTHR32432">
    <property type="entry name" value="CELL DIVISION PROTEIN FTSA-RELATED"/>
    <property type="match status" value="1"/>
</dbReference>
<evidence type="ECO:0000313" key="2">
    <source>
        <dbReference type="Proteomes" id="UP000228996"/>
    </source>
</evidence>
<organism evidence="1 2">
    <name type="scientific">Candidatus Shapirobacteria bacterium CG08_land_8_20_14_0_20_39_18</name>
    <dbReference type="NCBI Taxonomy" id="1974883"/>
    <lineage>
        <taxon>Bacteria</taxon>
        <taxon>Candidatus Shapironibacteriota</taxon>
    </lineage>
</organism>
<gene>
    <name evidence="1" type="ORF">COT44_02200</name>
</gene>
<dbReference type="AlphaFoldDB" id="A0A2M6XD91"/>
<dbReference type="Pfam" id="PF11104">
    <property type="entry name" value="PilM_2"/>
    <property type="match status" value="1"/>
</dbReference>
<dbReference type="Proteomes" id="UP000228996">
    <property type="component" value="Unassembled WGS sequence"/>
</dbReference>
<dbReference type="InterPro" id="IPR050696">
    <property type="entry name" value="FtsA/MreB"/>
</dbReference>
<comment type="caution">
    <text evidence="1">The sequence shown here is derived from an EMBL/GenBank/DDBJ whole genome shotgun (WGS) entry which is preliminary data.</text>
</comment>
<evidence type="ECO:0000313" key="1">
    <source>
        <dbReference type="EMBL" id="PIU03587.1"/>
    </source>
</evidence>
<dbReference type="SUPFAM" id="SSF53067">
    <property type="entry name" value="Actin-like ATPase domain"/>
    <property type="match status" value="2"/>
</dbReference>
<protein>
    <recommendedName>
        <fullName evidence="3">SHS2 domain-containing protein</fullName>
    </recommendedName>
</protein>
<dbReference type="CDD" id="cd24049">
    <property type="entry name" value="ASKHA_NBD_PilM"/>
    <property type="match status" value="1"/>
</dbReference>
<dbReference type="InterPro" id="IPR043129">
    <property type="entry name" value="ATPase_NBD"/>
</dbReference>
<dbReference type="PIRSF" id="PIRSF019169">
    <property type="entry name" value="PilM"/>
    <property type="match status" value="1"/>
</dbReference>
<dbReference type="EMBL" id="PEYO01000013">
    <property type="protein sequence ID" value="PIU03587.1"/>
    <property type="molecule type" value="Genomic_DNA"/>
</dbReference>
<dbReference type="NCBIfam" id="TIGR01175">
    <property type="entry name" value="pilM"/>
    <property type="match status" value="1"/>
</dbReference>
<dbReference type="PANTHER" id="PTHR32432:SF3">
    <property type="entry name" value="ETHANOLAMINE UTILIZATION PROTEIN EUTJ"/>
    <property type="match status" value="1"/>
</dbReference>
<evidence type="ECO:0008006" key="3">
    <source>
        <dbReference type="Google" id="ProtNLM"/>
    </source>
</evidence>
<name>A0A2M6XD91_9BACT</name>
<dbReference type="InterPro" id="IPR005883">
    <property type="entry name" value="PilM"/>
</dbReference>
<accession>A0A2M6XD91</accession>